<dbReference type="OrthoDB" id="5182935at2"/>
<dbReference type="Pfam" id="PF00392">
    <property type="entry name" value="GntR"/>
    <property type="match status" value="1"/>
</dbReference>
<keyword evidence="3" id="KW-0804">Transcription</keyword>
<dbReference type="PANTHER" id="PTHR43537">
    <property type="entry name" value="TRANSCRIPTIONAL REGULATOR, GNTR FAMILY"/>
    <property type="match status" value="1"/>
</dbReference>
<dbReference type="Gene3D" id="1.10.10.10">
    <property type="entry name" value="Winged helix-like DNA-binding domain superfamily/Winged helix DNA-binding domain"/>
    <property type="match status" value="1"/>
</dbReference>
<dbReference type="PANTHER" id="PTHR43537:SF45">
    <property type="entry name" value="GNTR FAMILY REGULATORY PROTEIN"/>
    <property type="match status" value="1"/>
</dbReference>
<keyword evidence="6" id="KW-1185">Reference proteome</keyword>
<sequence length="240" mass="26944">MLEERPIATLPLREHVYERLQELLISRSLAPGDHLVEERLASQLGVSRGPVREALQRLHRDGWITIRPRYGAFVNQPTAQEVHEFFEARELVEREAAHLAAERCTPADAARLLEICDQADADWARGVAAQQMATHTARFHRAVLECARNHILLEFGEQLSHRSRWFFAPLVSAIAPRAWTEHRRVAELIAAGEAGRAAEAMHRHIALSRDSYLDIHPDGDTYDGLDPVASPSPRALGSGR</sequence>
<proteinExistence type="predicted"/>
<dbReference type="Proteomes" id="UP000007517">
    <property type="component" value="Chromosome"/>
</dbReference>
<reference evidence="5 6" key="1">
    <citation type="journal article" date="2012" name="J. Bacteriol.">
        <title>Genome Sequence of Blastococcus saxobsidens DD2, a Stone-Inhabiting Bacterium.</title>
        <authorList>
            <person name="Chouaia B."/>
            <person name="Crotti E."/>
            <person name="Brusetti L."/>
            <person name="Daffonchio D."/>
            <person name="Essoussi I."/>
            <person name="Nouioui I."/>
            <person name="Sbissi I."/>
            <person name="Ghodhbane-Gtari F."/>
            <person name="Gtari M."/>
            <person name="Vacherie B."/>
            <person name="Barbe V."/>
            <person name="Medigue C."/>
            <person name="Gury J."/>
            <person name="Pujic P."/>
            <person name="Normand P."/>
        </authorList>
    </citation>
    <scope>NUCLEOTIDE SEQUENCE [LARGE SCALE GENOMIC DNA]</scope>
    <source>
        <strain evidence="5 6">DD2</strain>
    </source>
</reference>
<evidence type="ECO:0000256" key="3">
    <source>
        <dbReference type="ARBA" id="ARBA00023163"/>
    </source>
</evidence>
<dbReference type="SMART" id="SM00345">
    <property type="entry name" value="HTH_GNTR"/>
    <property type="match status" value="1"/>
</dbReference>
<dbReference type="Pfam" id="PF07729">
    <property type="entry name" value="FCD"/>
    <property type="match status" value="1"/>
</dbReference>
<reference evidence="6" key="2">
    <citation type="submission" date="2012-02" db="EMBL/GenBank/DDBJ databases">
        <title>Complete genome sequence of Blastococcus saxobsidens strain DD2.</title>
        <authorList>
            <person name="Genoscope."/>
        </authorList>
    </citation>
    <scope>NUCLEOTIDE SEQUENCE [LARGE SCALE GENOMIC DNA]</scope>
    <source>
        <strain evidence="6">DD2</strain>
    </source>
</reference>
<dbReference type="PROSITE" id="PS50949">
    <property type="entry name" value="HTH_GNTR"/>
    <property type="match status" value="1"/>
</dbReference>
<dbReference type="InterPro" id="IPR036388">
    <property type="entry name" value="WH-like_DNA-bd_sf"/>
</dbReference>
<dbReference type="RefSeq" id="WP_014377326.1">
    <property type="nucleotide sequence ID" value="NC_016943.1"/>
</dbReference>
<dbReference type="InterPro" id="IPR008920">
    <property type="entry name" value="TF_FadR/GntR_C"/>
</dbReference>
<evidence type="ECO:0000256" key="1">
    <source>
        <dbReference type="ARBA" id="ARBA00023015"/>
    </source>
</evidence>
<dbReference type="InterPro" id="IPR036390">
    <property type="entry name" value="WH_DNA-bd_sf"/>
</dbReference>
<dbReference type="SUPFAM" id="SSF46785">
    <property type="entry name" value="Winged helix' DNA-binding domain"/>
    <property type="match status" value="1"/>
</dbReference>
<evidence type="ECO:0000313" key="6">
    <source>
        <dbReference type="Proteomes" id="UP000007517"/>
    </source>
</evidence>
<dbReference type="KEGG" id="bsd:BLASA_3585"/>
<feature type="domain" description="HTH gntR-type" evidence="4">
    <location>
        <begin position="10"/>
        <end position="77"/>
    </location>
</feature>
<dbReference type="AlphaFoldDB" id="H6RUS5"/>
<accession>H6RUS5</accession>
<keyword evidence="1" id="KW-0805">Transcription regulation</keyword>
<dbReference type="SUPFAM" id="SSF48008">
    <property type="entry name" value="GntR ligand-binding domain-like"/>
    <property type="match status" value="1"/>
</dbReference>
<gene>
    <name evidence="5" type="ordered locus">BLASA_3585</name>
</gene>
<dbReference type="STRING" id="1146883.BLASA_3585"/>
<evidence type="ECO:0000256" key="2">
    <source>
        <dbReference type="ARBA" id="ARBA00023125"/>
    </source>
</evidence>
<dbReference type="CDD" id="cd07377">
    <property type="entry name" value="WHTH_GntR"/>
    <property type="match status" value="1"/>
</dbReference>
<evidence type="ECO:0000313" key="5">
    <source>
        <dbReference type="EMBL" id="CCG04447.1"/>
    </source>
</evidence>
<dbReference type="GO" id="GO:0003700">
    <property type="term" value="F:DNA-binding transcription factor activity"/>
    <property type="evidence" value="ECO:0007669"/>
    <property type="project" value="InterPro"/>
</dbReference>
<name>H6RUS5_BLASD</name>
<keyword evidence="2" id="KW-0238">DNA-binding</keyword>
<protein>
    <submittedName>
        <fullName evidence="5">Transcriptional regulator, GntR family</fullName>
    </submittedName>
</protein>
<dbReference type="InterPro" id="IPR000524">
    <property type="entry name" value="Tscrpt_reg_HTH_GntR"/>
</dbReference>
<dbReference type="eggNOG" id="COG1802">
    <property type="taxonomic scope" value="Bacteria"/>
</dbReference>
<dbReference type="GO" id="GO:0003677">
    <property type="term" value="F:DNA binding"/>
    <property type="evidence" value="ECO:0007669"/>
    <property type="project" value="UniProtKB-KW"/>
</dbReference>
<evidence type="ECO:0000259" key="4">
    <source>
        <dbReference type="PROSITE" id="PS50949"/>
    </source>
</evidence>
<dbReference type="Gene3D" id="1.20.120.530">
    <property type="entry name" value="GntR ligand-binding domain-like"/>
    <property type="match status" value="1"/>
</dbReference>
<organism evidence="5 6">
    <name type="scientific">Blastococcus saxobsidens (strain DD2)</name>
    <dbReference type="NCBI Taxonomy" id="1146883"/>
    <lineage>
        <taxon>Bacteria</taxon>
        <taxon>Bacillati</taxon>
        <taxon>Actinomycetota</taxon>
        <taxon>Actinomycetes</taxon>
        <taxon>Geodermatophilales</taxon>
        <taxon>Geodermatophilaceae</taxon>
        <taxon>Blastococcus</taxon>
    </lineage>
</organism>
<dbReference type="EMBL" id="FO117623">
    <property type="protein sequence ID" value="CCG04447.1"/>
    <property type="molecule type" value="Genomic_DNA"/>
</dbReference>
<dbReference type="HOGENOM" id="CLU_017584_5_5_11"/>
<dbReference type="SMART" id="SM00895">
    <property type="entry name" value="FCD"/>
    <property type="match status" value="1"/>
</dbReference>
<dbReference type="InterPro" id="IPR011711">
    <property type="entry name" value="GntR_C"/>
</dbReference>